<dbReference type="RefSeq" id="WP_114118435.1">
    <property type="nucleotide sequence ID" value="NZ_BMHU01000005.1"/>
</dbReference>
<name>A0A367XTT2_9MICO</name>
<feature type="chain" id="PRO_5039082632" evidence="2">
    <location>
        <begin position="27"/>
        <end position="389"/>
    </location>
</feature>
<dbReference type="PANTHER" id="PTHR30006">
    <property type="entry name" value="THIAMINE-BINDING PERIPLASMIC PROTEIN-RELATED"/>
    <property type="match status" value="1"/>
</dbReference>
<evidence type="ECO:0000313" key="4">
    <source>
        <dbReference type="Proteomes" id="UP000253508"/>
    </source>
</evidence>
<dbReference type="AlphaFoldDB" id="A0A367XTT2"/>
<reference evidence="3 4" key="1">
    <citation type="submission" date="2018-07" db="EMBL/GenBank/DDBJ databases">
        <title>Microbacterium endoborsara sp. nov., a novel actinobacterium isolated from Borszczowia aralocaspica.</title>
        <authorList>
            <person name="An D."/>
        </authorList>
    </citation>
    <scope>NUCLEOTIDE SEQUENCE [LARGE SCALE GENOMIC DNA]</scope>
    <source>
        <strain evidence="3 4">C1.15228</strain>
    </source>
</reference>
<dbReference type="OrthoDB" id="366726at2"/>
<proteinExistence type="predicted"/>
<dbReference type="EMBL" id="QORO01000005">
    <property type="protein sequence ID" value="RCK56994.1"/>
    <property type="molecule type" value="Genomic_DNA"/>
</dbReference>
<evidence type="ECO:0000256" key="2">
    <source>
        <dbReference type="SAM" id="SignalP"/>
    </source>
</evidence>
<dbReference type="Gene3D" id="3.40.190.10">
    <property type="entry name" value="Periplasmic binding protein-like II"/>
    <property type="match status" value="2"/>
</dbReference>
<accession>A0A367XTT2</accession>
<evidence type="ECO:0000256" key="1">
    <source>
        <dbReference type="ARBA" id="ARBA00022729"/>
    </source>
</evidence>
<keyword evidence="1 2" id="KW-0732">Signal</keyword>
<dbReference type="Proteomes" id="UP000253508">
    <property type="component" value="Unassembled WGS sequence"/>
</dbReference>
<dbReference type="InterPro" id="IPR006059">
    <property type="entry name" value="SBP"/>
</dbReference>
<evidence type="ECO:0000313" key="3">
    <source>
        <dbReference type="EMBL" id="RCK56994.1"/>
    </source>
</evidence>
<dbReference type="PANTHER" id="PTHR30006:SF2">
    <property type="entry name" value="ABC TRANSPORTER SUBSTRATE-BINDING PROTEIN"/>
    <property type="match status" value="1"/>
</dbReference>
<feature type="signal peptide" evidence="2">
    <location>
        <begin position="1"/>
        <end position="26"/>
    </location>
</feature>
<dbReference type="SUPFAM" id="SSF53850">
    <property type="entry name" value="Periplasmic binding protein-like II"/>
    <property type="match status" value="1"/>
</dbReference>
<gene>
    <name evidence="3" type="ORF">DTO57_11760</name>
</gene>
<comment type="caution">
    <text evidence="3">The sequence shown here is derived from an EMBL/GenBank/DDBJ whole genome shotgun (WGS) entry which is preliminary data.</text>
</comment>
<sequence>MNRTARRLTGVTGALLGVALAATACAGQPTSTAAETDTETENVFDTDMTLDELIAAAKEEGPITIYDGTSKIEEMAAAFTEEYGIEATGVKADAAEVIEKTTREAQSGNIVGDVVALSDLPALKSQLLPNDFVTTYVPADLEENIPENMREPLVMITDPAFFTYNTEVYDACPISNVWQLTDADWAGKFAIDDPVGSNATLDWFSQMSQFDDDALAQAYEDLYGEPLETEQDSATAEWVARLAGNSPIVTKSGEEASEAVGALGQTDPPMGLMSSAKYRNIDEKGYALSVCEGLEPFTGRAAPKGIAIATGTKSPHAAMLFVHYALTQEGIEPQIADGKISSNSTVVQPEDPAHTADHLDSLYFFDNAGLDTDWANRESWQDLWRVSAR</sequence>
<protein>
    <submittedName>
        <fullName evidence="3">ABC transporter substrate-binding protein</fullName>
    </submittedName>
</protein>
<dbReference type="Pfam" id="PF13416">
    <property type="entry name" value="SBP_bac_8"/>
    <property type="match status" value="1"/>
</dbReference>
<dbReference type="PROSITE" id="PS51257">
    <property type="entry name" value="PROKAR_LIPOPROTEIN"/>
    <property type="match status" value="1"/>
</dbReference>
<keyword evidence="4" id="KW-1185">Reference proteome</keyword>
<organism evidence="3 4">
    <name type="scientific">Microbacterium sorbitolivorans</name>
    <dbReference type="NCBI Taxonomy" id="1867410"/>
    <lineage>
        <taxon>Bacteria</taxon>
        <taxon>Bacillati</taxon>
        <taxon>Actinomycetota</taxon>
        <taxon>Actinomycetes</taxon>
        <taxon>Micrococcales</taxon>
        <taxon>Microbacteriaceae</taxon>
        <taxon>Microbacterium</taxon>
    </lineage>
</organism>